<organism evidence="2 3">
    <name type="scientific">Sporolactobacillus shoreicorticis</name>
    <dbReference type="NCBI Taxonomy" id="1923877"/>
    <lineage>
        <taxon>Bacteria</taxon>
        <taxon>Bacillati</taxon>
        <taxon>Bacillota</taxon>
        <taxon>Bacilli</taxon>
        <taxon>Bacillales</taxon>
        <taxon>Sporolactobacillaceae</taxon>
        <taxon>Sporolactobacillus</taxon>
    </lineage>
</organism>
<comment type="caution">
    <text evidence="2">The sequence shown here is derived from an EMBL/GenBank/DDBJ whole genome shotgun (WGS) entry which is preliminary data.</text>
</comment>
<dbReference type="Gene3D" id="2.30.30.290">
    <property type="entry name" value="YopX-like domains"/>
    <property type="match status" value="1"/>
</dbReference>
<reference evidence="3" key="1">
    <citation type="journal article" date="2019" name="Int. J. Syst. Evol. Microbiol.">
        <title>The Global Catalogue of Microorganisms (GCM) 10K type strain sequencing project: providing services to taxonomists for standard genome sequencing and annotation.</title>
        <authorList>
            <consortium name="The Broad Institute Genomics Platform"/>
            <consortium name="The Broad Institute Genome Sequencing Center for Infectious Disease"/>
            <person name="Wu L."/>
            <person name="Ma J."/>
        </authorList>
    </citation>
    <scope>NUCLEOTIDE SEQUENCE [LARGE SCALE GENOMIC DNA]</scope>
    <source>
        <strain evidence="3">TISTR 2466</strain>
    </source>
</reference>
<dbReference type="SUPFAM" id="SSF159006">
    <property type="entry name" value="YopX-like"/>
    <property type="match status" value="1"/>
</dbReference>
<dbReference type="InterPro" id="IPR023385">
    <property type="entry name" value="YopX-like_C"/>
</dbReference>
<dbReference type="InterPro" id="IPR019096">
    <property type="entry name" value="YopX_protein"/>
</dbReference>
<dbReference type="InterPro" id="IPR010024">
    <property type="entry name" value="CHP16711"/>
</dbReference>
<evidence type="ECO:0000259" key="1">
    <source>
        <dbReference type="Pfam" id="PF09643"/>
    </source>
</evidence>
<protein>
    <submittedName>
        <fullName evidence="2">YopX family protein</fullName>
    </submittedName>
</protein>
<gene>
    <name evidence="2" type="ORF">ACFSUE_15235</name>
</gene>
<keyword evidence="3" id="KW-1185">Reference proteome</keyword>
<sequence>MREIKFRIYDKQDEQMIEWSDLYRYYGIPEDWDMEDLLNGQADDEYSEVMQSTGLKDKNGREIYEGDILYYTVFDRFDHDQQYKGIVKWSDDDAQWFLASIDGSDFQGPDFHPLGWVWRQDDEPEIIGNIYENPNLLKEGETNG</sequence>
<dbReference type="NCBIfam" id="TIGR01671">
    <property type="entry name" value="phage_TIGR01671"/>
    <property type="match status" value="1"/>
</dbReference>
<proteinExistence type="predicted"/>
<accession>A0ABW5S5S3</accession>
<feature type="domain" description="YopX protein" evidence="1">
    <location>
        <begin position="5"/>
        <end position="138"/>
    </location>
</feature>
<dbReference type="Proteomes" id="UP001597399">
    <property type="component" value="Unassembled WGS sequence"/>
</dbReference>
<dbReference type="RefSeq" id="WP_253064607.1">
    <property type="nucleotide sequence ID" value="NZ_JAMXWM010000031.1"/>
</dbReference>
<dbReference type="EMBL" id="JBHUMQ010000034">
    <property type="protein sequence ID" value="MFD2694968.1"/>
    <property type="molecule type" value="Genomic_DNA"/>
</dbReference>
<evidence type="ECO:0000313" key="3">
    <source>
        <dbReference type="Proteomes" id="UP001597399"/>
    </source>
</evidence>
<dbReference type="Pfam" id="PF09643">
    <property type="entry name" value="YopX"/>
    <property type="match status" value="1"/>
</dbReference>
<evidence type="ECO:0000313" key="2">
    <source>
        <dbReference type="EMBL" id="MFD2694968.1"/>
    </source>
</evidence>
<name>A0ABW5S5S3_9BACL</name>